<dbReference type="InterPro" id="IPR003439">
    <property type="entry name" value="ABC_transporter-like_ATP-bd"/>
</dbReference>
<keyword evidence="8" id="KW-0472">Membrane</keyword>
<evidence type="ECO:0000256" key="6">
    <source>
        <dbReference type="ARBA" id="ARBA00022840"/>
    </source>
</evidence>
<feature type="domain" description="ABC transporter" evidence="9">
    <location>
        <begin position="8"/>
        <end position="242"/>
    </location>
</feature>
<evidence type="ECO:0000313" key="10">
    <source>
        <dbReference type="EMBL" id="TDY55350.1"/>
    </source>
</evidence>
<dbReference type="Gene3D" id="3.40.50.300">
    <property type="entry name" value="P-loop containing nucleotide triphosphate hydrolases"/>
    <property type="match status" value="2"/>
</dbReference>
<keyword evidence="6 10" id="KW-0067">ATP-binding</keyword>
<dbReference type="PANTHER" id="PTHR43790">
    <property type="entry name" value="CARBOHYDRATE TRANSPORT ATP-BINDING PROTEIN MG119-RELATED"/>
    <property type="match status" value="1"/>
</dbReference>
<dbReference type="GO" id="GO:0005524">
    <property type="term" value="F:ATP binding"/>
    <property type="evidence" value="ECO:0007669"/>
    <property type="project" value="UniProtKB-KW"/>
</dbReference>
<evidence type="ECO:0000256" key="8">
    <source>
        <dbReference type="ARBA" id="ARBA00023136"/>
    </source>
</evidence>
<comment type="caution">
    <text evidence="10">The sequence shown here is derived from an EMBL/GenBank/DDBJ whole genome shotgun (WGS) entry which is preliminary data.</text>
</comment>
<dbReference type="InterPro" id="IPR017871">
    <property type="entry name" value="ABC_transporter-like_CS"/>
</dbReference>
<dbReference type="Proteomes" id="UP000295066">
    <property type="component" value="Unassembled WGS sequence"/>
</dbReference>
<dbReference type="FunFam" id="3.40.50.300:FF:000127">
    <property type="entry name" value="Ribose import ATP-binding protein RbsA"/>
    <property type="match status" value="1"/>
</dbReference>
<gene>
    <name evidence="10" type="ORF">C8D99_12531</name>
</gene>
<proteinExistence type="predicted"/>
<keyword evidence="3" id="KW-1003">Cell membrane</keyword>
<organism evidence="10 11">
    <name type="scientific">Aminivibrio pyruvatiphilus</name>
    <dbReference type="NCBI Taxonomy" id="1005740"/>
    <lineage>
        <taxon>Bacteria</taxon>
        <taxon>Thermotogati</taxon>
        <taxon>Synergistota</taxon>
        <taxon>Synergistia</taxon>
        <taxon>Synergistales</taxon>
        <taxon>Aminobacteriaceae</taxon>
        <taxon>Aminivibrio</taxon>
    </lineage>
</organism>
<keyword evidence="10" id="KW-0762">Sugar transport</keyword>
<evidence type="ECO:0000256" key="7">
    <source>
        <dbReference type="ARBA" id="ARBA00022967"/>
    </source>
</evidence>
<sequence>MNQRKPLVRMEKITKRFAGVTANHDVDFDVRPGEVHALLGENGAGKSTLMNILYGLYRPDSGSLFIEGKELAFSSPGDARKAGIGMVHQHFMLIPSQTVWENMILGLDGLPCILPKNDIRDKISSLSSKYGLRVDPDASIWQLSIGEQQRVAILQMLFRQANILILDEPTAVLTPQEAEHLFETVRQMTSEGHGVVFISHKMDEVMGLSQRVTILRKGKLVGTVETSATSKEQLAEMMVGQKMIYSISKPPLAPGDPVLECASVCALGDRGFPAVNHATFMVRQREILGIAGVAGNGQQELCETLVGLRKVESGTIRVNSREMTNALPKDFISQGVHYVPADRKGTGLVPNMNVSENSILKRYWNRPVSRGLFLNWKEVFAFARELVSRFNVSTPSMETPVRNLSGGNLQKLMLGRELSDSPAALLAVHPTWGLDVAATKFVRDQLLLHRERGGAVLLVSEDLEELIALSDRLAVMCKGEIMGILDSPSSVPVEIIGLMMAGTPLAKLEKCEGGTVR</sequence>
<dbReference type="InterPro" id="IPR003593">
    <property type="entry name" value="AAA+_ATPase"/>
</dbReference>
<keyword evidence="2" id="KW-0813">Transport</keyword>
<evidence type="ECO:0000259" key="9">
    <source>
        <dbReference type="PROSITE" id="PS50893"/>
    </source>
</evidence>
<dbReference type="PROSITE" id="PS50893">
    <property type="entry name" value="ABC_TRANSPORTER_2"/>
    <property type="match status" value="2"/>
</dbReference>
<dbReference type="SUPFAM" id="SSF52540">
    <property type="entry name" value="P-loop containing nucleoside triphosphate hydrolases"/>
    <property type="match status" value="2"/>
</dbReference>
<dbReference type="GO" id="GO:0016887">
    <property type="term" value="F:ATP hydrolysis activity"/>
    <property type="evidence" value="ECO:0007669"/>
    <property type="project" value="InterPro"/>
</dbReference>
<dbReference type="OrthoDB" id="9771863at2"/>
<evidence type="ECO:0000256" key="1">
    <source>
        <dbReference type="ARBA" id="ARBA00004202"/>
    </source>
</evidence>
<dbReference type="CDD" id="cd03216">
    <property type="entry name" value="ABC_Carb_Monos_I"/>
    <property type="match status" value="1"/>
</dbReference>
<dbReference type="SMART" id="SM00382">
    <property type="entry name" value="AAA"/>
    <property type="match status" value="1"/>
</dbReference>
<evidence type="ECO:0000256" key="2">
    <source>
        <dbReference type="ARBA" id="ARBA00022448"/>
    </source>
</evidence>
<evidence type="ECO:0000256" key="4">
    <source>
        <dbReference type="ARBA" id="ARBA00022737"/>
    </source>
</evidence>
<dbReference type="InterPro" id="IPR050107">
    <property type="entry name" value="ABC_carbohydrate_import_ATPase"/>
</dbReference>
<keyword evidence="4" id="KW-0677">Repeat</keyword>
<dbReference type="InterPro" id="IPR027417">
    <property type="entry name" value="P-loop_NTPase"/>
</dbReference>
<keyword evidence="7" id="KW-1278">Translocase</keyword>
<evidence type="ECO:0000313" key="11">
    <source>
        <dbReference type="Proteomes" id="UP000295066"/>
    </source>
</evidence>
<name>A0A4R8M1L6_9BACT</name>
<dbReference type="AlphaFoldDB" id="A0A4R8M1L6"/>
<dbReference type="PROSITE" id="PS00211">
    <property type="entry name" value="ABC_TRANSPORTER_1"/>
    <property type="match status" value="1"/>
</dbReference>
<reference evidence="10 11" key="1">
    <citation type="submission" date="2019-03" db="EMBL/GenBank/DDBJ databases">
        <title>Genomic Encyclopedia of Type Strains, Phase IV (KMG-IV): sequencing the most valuable type-strain genomes for metagenomic binning, comparative biology and taxonomic classification.</title>
        <authorList>
            <person name="Goeker M."/>
        </authorList>
    </citation>
    <scope>NUCLEOTIDE SEQUENCE [LARGE SCALE GENOMIC DNA]</scope>
    <source>
        <strain evidence="10 11">DSM 25964</strain>
    </source>
</reference>
<feature type="domain" description="ABC transporter" evidence="9">
    <location>
        <begin position="259"/>
        <end position="503"/>
    </location>
</feature>
<dbReference type="EMBL" id="SORI01000025">
    <property type="protein sequence ID" value="TDY55350.1"/>
    <property type="molecule type" value="Genomic_DNA"/>
</dbReference>
<evidence type="ECO:0000256" key="5">
    <source>
        <dbReference type="ARBA" id="ARBA00022741"/>
    </source>
</evidence>
<accession>A0A4R8M1L6</accession>
<dbReference type="CDD" id="cd03215">
    <property type="entry name" value="ABC_Carb_Monos_II"/>
    <property type="match status" value="1"/>
</dbReference>
<dbReference type="PANTHER" id="PTHR43790:SF9">
    <property type="entry name" value="GALACTOFURANOSE TRANSPORTER ATP-BINDING PROTEIN YTFR"/>
    <property type="match status" value="1"/>
</dbReference>
<keyword evidence="11" id="KW-1185">Reference proteome</keyword>
<comment type="subcellular location">
    <subcellularLocation>
        <location evidence="1">Cell membrane</location>
        <topology evidence="1">Peripheral membrane protein</topology>
    </subcellularLocation>
</comment>
<dbReference type="Pfam" id="PF00005">
    <property type="entry name" value="ABC_tran"/>
    <property type="match status" value="2"/>
</dbReference>
<keyword evidence="5" id="KW-0547">Nucleotide-binding</keyword>
<dbReference type="RefSeq" id="WP_133959021.1">
    <property type="nucleotide sequence ID" value="NZ_SORI01000025.1"/>
</dbReference>
<dbReference type="GO" id="GO:0005886">
    <property type="term" value="C:plasma membrane"/>
    <property type="evidence" value="ECO:0007669"/>
    <property type="project" value="UniProtKB-SubCell"/>
</dbReference>
<evidence type="ECO:0000256" key="3">
    <source>
        <dbReference type="ARBA" id="ARBA00022475"/>
    </source>
</evidence>
<protein>
    <submittedName>
        <fullName evidence="10">Simple sugar transport system ATP-binding protein</fullName>
    </submittedName>
</protein>